<dbReference type="EMBL" id="LFBV01000001">
    <property type="protein sequence ID" value="OKH95433.1"/>
    <property type="molecule type" value="Genomic_DNA"/>
</dbReference>
<keyword evidence="2" id="KW-1185">Reference proteome</keyword>
<comment type="caution">
    <text evidence="1">The sequence shown here is derived from an EMBL/GenBank/DDBJ whole genome shotgun (WGS) entry which is preliminary data.</text>
</comment>
<gene>
    <name evidence="1" type="ORF">AB852_00815</name>
</gene>
<evidence type="ECO:0000313" key="1">
    <source>
        <dbReference type="EMBL" id="OKH95433.1"/>
    </source>
</evidence>
<proteinExistence type="predicted"/>
<dbReference type="RefSeq" id="WP_073782570.1">
    <property type="nucleotide sequence ID" value="NZ_LFBV01000001.1"/>
</dbReference>
<organism evidence="1 2">
    <name type="scientific">Streptomyces uncialis</name>
    <dbReference type="NCBI Taxonomy" id="1048205"/>
    <lineage>
        <taxon>Bacteria</taxon>
        <taxon>Bacillati</taxon>
        <taxon>Actinomycetota</taxon>
        <taxon>Actinomycetes</taxon>
        <taxon>Kitasatosporales</taxon>
        <taxon>Streptomycetaceae</taxon>
        <taxon>Streptomyces</taxon>
    </lineage>
</organism>
<dbReference type="STRING" id="1048205.AB852_00815"/>
<sequence length="72" mass="7736">MPNFETNYAAIYVEAAARPTIDPAGQPTATINAVYIVSGYRGTNSWQASLTAAIHLRDSLTEAINVHTEAEV</sequence>
<dbReference type="AlphaFoldDB" id="A0A1Q4VC94"/>
<dbReference type="Proteomes" id="UP000186455">
    <property type="component" value="Unassembled WGS sequence"/>
</dbReference>
<accession>A0A1Q4VC94</accession>
<protein>
    <submittedName>
        <fullName evidence="1">Uncharacterized protein</fullName>
    </submittedName>
</protein>
<evidence type="ECO:0000313" key="2">
    <source>
        <dbReference type="Proteomes" id="UP000186455"/>
    </source>
</evidence>
<reference evidence="1 2" key="1">
    <citation type="submission" date="2015-06" db="EMBL/GenBank/DDBJ databases">
        <title>Cloning and characterization of the uncialamcin biosynthetic gene cluster.</title>
        <authorList>
            <person name="Yan X."/>
            <person name="Huang T."/>
            <person name="Ge H."/>
            <person name="Shen B."/>
        </authorList>
    </citation>
    <scope>NUCLEOTIDE SEQUENCE [LARGE SCALE GENOMIC DNA]</scope>
    <source>
        <strain evidence="1 2">DCA2648</strain>
    </source>
</reference>
<name>A0A1Q4VC94_9ACTN</name>